<feature type="coiled-coil region" evidence="1">
    <location>
        <begin position="26"/>
        <end position="88"/>
    </location>
</feature>
<reference evidence="2 3" key="3">
    <citation type="journal article" date="2002" name="J. Gen. Virol.">
        <title>The expansion of a hypervariable, non-hr ori-like region in the genome of Cryptophlebia leucotreta granulovirus provides in vivo evidence for the utilization of baculovirus non-hr oris during replication.</title>
        <authorList>
            <person name="Jehle J.A."/>
        </authorList>
    </citation>
    <scope>NUCLEOTIDE SEQUENCE [LARGE SCALE GENOMIC DNA]</scope>
    <source>
        <strain evidence="2">CV3</strain>
    </source>
</reference>
<dbReference type="Proteomes" id="UP000203359">
    <property type="component" value="Segment"/>
</dbReference>
<organismHost>
    <name type="scientific">Tortricidae</name>
    <dbReference type="NCBI Taxonomy" id="7139"/>
</organismHost>
<evidence type="ECO:0000313" key="3">
    <source>
        <dbReference type="Proteomes" id="UP000203359"/>
    </source>
</evidence>
<reference evidence="2 3" key="4">
    <citation type="journal article" date="2003" name="Virology">
        <title>The genome of the Cryptophlebia leucotreta granulovirus.</title>
        <authorList>
            <person name="Lange M."/>
            <person name="Jehle J.A."/>
        </authorList>
    </citation>
    <scope>NUCLEOTIDE SEQUENCE [LARGE SCALE GENOMIC DNA]</scope>
    <source>
        <strain evidence="2">CV3</strain>
    </source>
</reference>
<name>Q7T5P7_GVCL</name>
<sequence length="98" mass="11391">MNNSVVDNLNIIKMAAALDKKNQQTIAYLSEKLNNIKNELDKIETANYQLRAENEFFKHKYISLTKSVTDLTKTNKNLKRKIRKIKYNVITELTSSEV</sequence>
<keyword evidence="3" id="KW-1185">Reference proteome</keyword>
<dbReference type="GeneID" id="1725057"/>
<protein>
    <submittedName>
        <fullName evidence="2">Uncharacterized protein</fullName>
    </submittedName>
</protein>
<reference evidence="2 3" key="2">
    <citation type="journal article" date="1994" name="J. Gen. Virol.">
        <title>The granulin gene region of Cryptophlebia leucotreta granulosis virus: sequence analysis and phylogenetic considerations.</title>
        <authorList>
            <person name="Jehle J.A."/>
            <person name="Backhaus H."/>
        </authorList>
    </citation>
    <scope>NUCLEOTIDE SEQUENCE [LARGE SCALE GENOMIC DNA]</scope>
    <source>
        <strain evidence="2">CV3</strain>
    </source>
</reference>
<evidence type="ECO:0000256" key="1">
    <source>
        <dbReference type="SAM" id="Coils"/>
    </source>
</evidence>
<reference evidence="2 3" key="1">
    <citation type="journal article" date="1994" name="J. Gen. Virol.">
        <title>Genome organization of the DNA-binding protein gene region of Cryptophlebia leucotreta granulosis virus is closely related to that of nuclear polyhedrosis viruses.</title>
        <authorList>
            <person name="Jehle J.A."/>
            <person name="Backhaus H."/>
        </authorList>
    </citation>
    <scope>NUCLEOTIDE SEQUENCE [LARGE SCALE GENOMIC DNA]</scope>
    <source>
        <strain evidence="2">CV3</strain>
    </source>
</reference>
<accession>Q7T5P7</accession>
<proteinExistence type="predicted"/>
<dbReference type="RefSeq" id="NP_891889.1">
    <property type="nucleotide sequence ID" value="NC_005068.1"/>
</dbReference>
<dbReference type="EMBL" id="AY229987">
    <property type="protein sequence ID" value="AAQ21637.1"/>
    <property type="molecule type" value="Genomic_DNA"/>
</dbReference>
<organism evidence="2 3">
    <name type="scientific">Cryptophlebia leucotreta granulosis virus</name>
    <name type="common">ClGV</name>
    <name type="synonym">Cryptophlebia leucotreta granulovirus</name>
    <dbReference type="NCBI Taxonomy" id="35254"/>
    <lineage>
        <taxon>Viruses</taxon>
        <taxon>Viruses incertae sedis</taxon>
        <taxon>Naldaviricetes</taxon>
        <taxon>Lefavirales</taxon>
        <taxon>Baculoviridae</taxon>
        <taxon>Betabaculovirus</taxon>
        <taxon>Betabaculovirus cryleucotretae</taxon>
    </lineage>
</organism>
<keyword evidence="1" id="KW-0175">Coiled coil</keyword>
<dbReference type="KEGG" id="vg:1725057"/>
<evidence type="ECO:0000313" key="2">
    <source>
        <dbReference type="EMBL" id="AAQ21637.1"/>
    </source>
</evidence>